<feature type="transmembrane region" description="Helical" evidence="2">
    <location>
        <begin position="240"/>
        <end position="268"/>
    </location>
</feature>
<feature type="transmembrane region" description="Helical" evidence="2">
    <location>
        <begin position="324"/>
        <end position="349"/>
    </location>
</feature>
<keyword evidence="2" id="KW-0812">Transmembrane</keyword>
<dbReference type="InterPro" id="IPR010295">
    <property type="entry name" value="DUF898"/>
</dbReference>
<feature type="transmembrane region" description="Helical" evidence="2">
    <location>
        <begin position="369"/>
        <end position="390"/>
    </location>
</feature>
<organism evidence="3 4">
    <name type="scientific">Halopseudomonas xinjiangensis</name>
    <dbReference type="NCBI Taxonomy" id="487184"/>
    <lineage>
        <taxon>Bacteria</taxon>
        <taxon>Pseudomonadati</taxon>
        <taxon>Pseudomonadota</taxon>
        <taxon>Gammaproteobacteria</taxon>
        <taxon>Pseudomonadales</taxon>
        <taxon>Pseudomonadaceae</taxon>
        <taxon>Halopseudomonas</taxon>
    </lineage>
</organism>
<keyword evidence="2" id="KW-1133">Transmembrane helix</keyword>
<dbReference type="OrthoDB" id="9765721at2"/>
<keyword evidence="4" id="KW-1185">Reference proteome</keyword>
<evidence type="ECO:0000313" key="4">
    <source>
        <dbReference type="Proteomes" id="UP000243207"/>
    </source>
</evidence>
<feature type="transmembrane region" description="Helical" evidence="2">
    <location>
        <begin position="295"/>
        <end position="317"/>
    </location>
</feature>
<feature type="compositionally biased region" description="Low complexity" evidence="1">
    <location>
        <begin position="78"/>
        <end position="96"/>
    </location>
</feature>
<dbReference type="EMBL" id="LT629736">
    <property type="protein sequence ID" value="SDR79144.1"/>
    <property type="molecule type" value="Genomic_DNA"/>
</dbReference>
<dbReference type="Proteomes" id="UP000243207">
    <property type="component" value="Chromosome I"/>
</dbReference>
<accession>A0A1H1LX34</accession>
<feature type="transmembrane region" description="Helical" evidence="2">
    <location>
        <begin position="201"/>
        <end position="219"/>
    </location>
</feature>
<dbReference type="AlphaFoldDB" id="A0A1H1LX34"/>
<protein>
    <submittedName>
        <fullName evidence="3">Uncharacterized membrane protein YjgN, DUF898 family</fullName>
    </submittedName>
</protein>
<evidence type="ECO:0000256" key="2">
    <source>
        <dbReference type="SAM" id="Phobius"/>
    </source>
</evidence>
<feature type="transmembrane region" description="Helical" evidence="2">
    <location>
        <begin position="129"/>
        <end position="149"/>
    </location>
</feature>
<proteinExistence type="predicted"/>
<keyword evidence="2" id="KW-0472">Membrane</keyword>
<dbReference type="RefSeq" id="WP_093391501.1">
    <property type="nucleotide sequence ID" value="NZ_LT629736.1"/>
</dbReference>
<feature type="region of interest" description="Disordered" evidence="1">
    <location>
        <begin position="78"/>
        <end position="115"/>
    </location>
</feature>
<dbReference type="Pfam" id="PF05987">
    <property type="entry name" value="DUF898"/>
    <property type="match status" value="1"/>
</dbReference>
<name>A0A1H1LX34_9GAMM</name>
<feature type="transmembrane region" description="Helical" evidence="2">
    <location>
        <begin position="177"/>
        <end position="195"/>
    </location>
</feature>
<evidence type="ECO:0000256" key="1">
    <source>
        <dbReference type="SAM" id="MobiDB-lite"/>
    </source>
</evidence>
<dbReference type="STRING" id="487184.SAMN05216421_0317"/>
<gene>
    <name evidence="3" type="ORF">SAMN05216421_0317</name>
</gene>
<reference evidence="4" key="1">
    <citation type="submission" date="2016-10" db="EMBL/GenBank/DDBJ databases">
        <authorList>
            <person name="Varghese N."/>
            <person name="Submissions S."/>
        </authorList>
    </citation>
    <scope>NUCLEOTIDE SEQUENCE [LARGE SCALE GENOMIC DNA]</scope>
    <source>
        <strain evidence="4">NRRL B-51270</strain>
    </source>
</reference>
<evidence type="ECO:0000313" key="3">
    <source>
        <dbReference type="EMBL" id="SDR79144.1"/>
    </source>
</evidence>
<sequence length="439" mass="48367">MSDLYTLRYRGNRVGGKPDEAIRDDLTSLGFKAGQIDALLAGRGAIIKRRLSASQARAYQQRLERAGLLTDIERDDASVPSASEASAAVRPSSPARFDAAEPTRSPEQQQSTVRRLEPVEFSGRGSEFFGIWIVNIFLLLLTLGFYAPWAKVRTNQYFYGHTQIDGASFQYLADPWVIFRGRLVAIVAVAVWVLVSELWPMGSLILLAVFLPAMPWVIIRSLKFHAVNSAYRNIRFDFRGNYVGACMAMLVWPIVALLTLMIAAPLSIFKTHAFMVNNSYFGTMPFRLKATAGDYYVFFLRVIGVVVGFAVLATIAGKLTHPGVAMVVAAFGYLALFGYFMAGLTNLVFNSTVLGLHGFQSTLSKRRMVWIFMTNSLLIALTLGFFTPWAKVRMAAYRASCTEVAVHGDLDSFVASEVKQASAVGQELGDAFDLGISLV</sequence>